<dbReference type="Pfam" id="PF13174">
    <property type="entry name" value="TPR_6"/>
    <property type="match status" value="1"/>
</dbReference>
<gene>
    <name evidence="5" type="ORF">J1792_25725</name>
</gene>
<dbReference type="PANTHER" id="PTHR16305">
    <property type="entry name" value="TESTICULAR SOLUBLE ADENYLYL CYCLASE"/>
    <property type="match status" value="1"/>
</dbReference>
<dbReference type="AlphaFoldDB" id="A0A939FQ18"/>
<dbReference type="Gene3D" id="1.10.10.10">
    <property type="entry name" value="Winged helix-like DNA-binding domain superfamily/Winged helix DNA-binding domain"/>
    <property type="match status" value="1"/>
</dbReference>
<dbReference type="GO" id="GO:0005737">
    <property type="term" value="C:cytoplasm"/>
    <property type="evidence" value="ECO:0007669"/>
    <property type="project" value="TreeGrafter"/>
</dbReference>
<dbReference type="PRINTS" id="PR00038">
    <property type="entry name" value="HTHLUXR"/>
</dbReference>
<dbReference type="SUPFAM" id="SSF48452">
    <property type="entry name" value="TPR-like"/>
    <property type="match status" value="1"/>
</dbReference>
<evidence type="ECO:0000313" key="6">
    <source>
        <dbReference type="Proteomes" id="UP000664781"/>
    </source>
</evidence>
<dbReference type="RefSeq" id="WP_207248310.1">
    <property type="nucleotide sequence ID" value="NZ_JAFMOF010000004.1"/>
</dbReference>
<dbReference type="GO" id="GO:0005524">
    <property type="term" value="F:ATP binding"/>
    <property type="evidence" value="ECO:0007669"/>
    <property type="project" value="UniProtKB-KW"/>
</dbReference>
<keyword evidence="6" id="KW-1185">Reference proteome</keyword>
<proteinExistence type="predicted"/>
<evidence type="ECO:0000313" key="5">
    <source>
        <dbReference type="EMBL" id="MBO0656045.1"/>
    </source>
</evidence>
<accession>A0A939FQ18</accession>
<dbReference type="SUPFAM" id="SSF46894">
    <property type="entry name" value="C-terminal effector domain of the bipartite response regulators"/>
    <property type="match status" value="1"/>
</dbReference>
<dbReference type="PANTHER" id="PTHR16305:SF35">
    <property type="entry name" value="TRANSCRIPTIONAL ACTIVATOR DOMAIN"/>
    <property type="match status" value="1"/>
</dbReference>
<dbReference type="GO" id="GO:0003677">
    <property type="term" value="F:DNA binding"/>
    <property type="evidence" value="ECO:0007669"/>
    <property type="project" value="InterPro"/>
</dbReference>
<dbReference type="InterPro" id="IPR019734">
    <property type="entry name" value="TPR_rpt"/>
</dbReference>
<dbReference type="GO" id="GO:0004016">
    <property type="term" value="F:adenylate cyclase activity"/>
    <property type="evidence" value="ECO:0007669"/>
    <property type="project" value="TreeGrafter"/>
</dbReference>
<evidence type="ECO:0000256" key="1">
    <source>
        <dbReference type="ARBA" id="ARBA00022741"/>
    </source>
</evidence>
<dbReference type="Proteomes" id="UP000664781">
    <property type="component" value="Unassembled WGS sequence"/>
</dbReference>
<dbReference type="InterPro" id="IPR027417">
    <property type="entry name" value="P-loop_NTPase"/>
</dbReference>
<reference evidence="5" key="1">
    <citation type="submission" date="2021-03" db="EMBL/GenBank/DDBJ databases">
        <title>Streptomyces strains.</title>
        <authorList>
            <person name="Lund M.B."/>
            <person name="Toerring T."/>
        </authorList>
    </citation>
    <scope>NUCLEOTIDE SEQUENCE</scope>
    <source>
        <strain evidence="5">JCM 4242</strain>
    </source>
</reference>
<dbReference type="SMART" id="SM00421">
    <property type="entry name" value="HTH_LUXR"/>
    <property type="match status" value="1"/>
</dbReference>
<keyword evidence="2" id="KW-0067">ATP-binding</keyword>
<dbReference type="InterPro" id="IPR016032">
    <property type="entry name" value="Sig_transdc_resp-reg_C-effctor"/>
</dbReference>
<sequence length="921" mass="97874">MAVSFHTHPGDPRHLTGRTAELRALTTLAARARAGTARAVLVRGPAGIGRTSLLTAAADHLRSEGVAVRRHTAPRVTDEHTPRAAAATPRDPYAAHRRLYGHVSALLADGPLAFVLDDAQWCAEATLRRLDFVLRRAAARPLFLLLSQRTDCGGPGAGVLAEMLGQGRCTLMELGPLDDAATARLVTYALGEHPDDRFVRRCADVTGGNPQLLHRLLASLRGSGVRPDAAGAHHVAAAAEGAVASSVPDRLAGRPRHVRQIARALAVLGRADPDLLSVVCEVSGHRTRAALEILRRAEVVTPGEAGAPGVMHAPVRAAVLADLPPAELRHLRVRAARLLNDAGRPAAEVADQLVPLERLDEPWMLPVLREAAAGARWRGTTEAAVRYLRRALDAGPDDAQRREIRLELARAAAPLSPTTALRHLRQALDASTGPRERAPIAVEYGMAALGTPGAPDAVRALAHVLDELPGDSDRTPAGRELRTSVRAALLVTAVNDKAAMAGVRERAAAWPVPDGDTPAERRLLSVLSAFAALEGAPAVRAAELARRALRVEEAAPAGWWVFGSSLVLGLADEVDEALAGLERSLRDTRARHEPWMHVSALAARSLTLHDTGRVDAAVRDARAAVDAAARSERTTGSAMPHIALGTALLTQGRTEEAAAALARIVHRDTERHIWEWHHYLYAQGRVRRELGDHEGALDLWLRCGRSLDEARVANPVLAPWWLPAAATLARLGRAGEARDIVERVTPSLRRWGTPRALGTGLMAAAAAATGRARLDLLAEAAGILARSPARLEHTKAAYLLGRCLLAQGDARAARRHLRQAIEVATRCGYQALGAAARAALVTAGGRMPQLAASPLDTLTGSERRIAALAQGGVTNKAIAEALFITPRTVETHLTNVYRKLAVRGRTDLPGGLGGYGPPLPV</sequence>
<dbReference type="Pfam" id="PF00196">
    <property type="entry name" value="GerE"/>
    <property type="match status" value="1"/>
</dbReference>
<dbReference type="CDD" id="cd06170">
    <property type="entry name" value="LuxR_C_like"/>
    <property type="match status" value="1"/>
</dbReference>
<comment type="caution">
    <text evidence="5">The sequence shown here is derived from an EMBL/GenBank/DDBJ whole genome shotgun (WGS) entry which is preliminary data.</text>
</comment>
<dbReference type="EMBL" id="JAFMOF010000004">
    <property type="protein sequence ID" value="MBO0656045.1"/>
    <property type="molecule type" value="Genomic_DNA"/>
</dbReference>
<name>A0A939FQ18_9ACTN</name>
<feature type="domain" description="HTH luxR-type" evidence="4">
    <location>
        <begin position="851"/>
        <end position="916"/>
    </location>
</feature>
<evidence type="ECO:0000256" key="3">
    <source>
        <dbReference type="SAM" id="MobiDB-lite"/>
    </source>
</evidence>
<dbReference type="PROSITE" id="PS50043">
    <property type="entry name" value="HTH_LUXR_2"/>
    <property type="match status" value="1"/>
</dbReference>
<feature type="region of interest" description="Disordered" evidence="3">
    <location>
        <begin position="70"/>
        <end position="90"/>
    </location>
</feature>
<protein>
    <submittedName>
        <fullName evidence="5">AAA family ATPase</fullName>
    </submittedName>
</protein>
<dbReference type="Gene3D" id="1.25.40.10">
    <property type="entry name" value="Tetratricopeptide repeat domain"/>
    <property type="match status" value="1"/>
</dbReference>
<dbReference type="InterPro" id="IPR000792">
    <property type="entry name" value="Tscrpt_reg_LuxR_C"/>
</dbReference>
<dbReference type="GO" id="GO:0006355">
    <property type="term" value="P:regulation of DNA-templated transcription"/>
    <property type="evidence" value="ECO:0007669"/>
    <property type="project" value="InterPro"/>
</dbReference>
<dbReference type="SUPFAM" id="SSF52540">
    <property type="entry name" value="P-loop containing nucleoside triphosphate hydrolases"/>
    <property type="match status" value="1"/>
</dbReference>
<dbReference type="InterPro" id="IPR011990">
    <property type="entry name" value="TPR-like_helical_dom_sf"/>
</dbReference>
<organism evidence="5 6">
    <name type="scientific">Streptomyces triculaminicus</name>
    <dbReference type="NCBI Taxonomy" id="2816232"/>
    <lineage>
        <taxon>Bacteria</taxon>
        <taxon>Bacillati</taxon>
        <taxon>Actinomycetota</taxon>
        <taxon>Actinomycetes</taxon>
        <taxon>Kitasatosporales</taxon>
        <taxon>Streptomycetaceae</taxon>
        <taxon>Streptomyces</taxon>
    </lineage>
</organism>
<dbReference type="Pfam" id="PF13191">
    <property type="entry name" value="AAA_16"/>
    <property type="match status" value="1"/>
</dbReference>
<dbReference type="InterPro" id="IPR041664">
    <property type="entry name" value="AAA_16"/>
</dbReference>
<evidence type="ECO:0000259" key="4">
    <source>
        <dbReference type="PROSITE" id="PS50043"/>
    </source>
</evidence>
<keyword evidence="1" id="KW-0547">Nucleotide-binding</keyword>
<evidence type="ECO:0000256" key="2">
    <source>
        <dbReference type="ARBA" id="ARBA00022840"/>
    </source>
</evidence>
<dbReference type="PROSITE" id="PS00622">
    <property type="entry name" value="HTH_LUXR_1"/>
    <property type="match status" value="1"/>
</dbReference>
<dbReference type="InterPro" id="IPR036388">
    <property type="entry name" value="WH-like_DNA-bd_sf"/>
</dbReference>